<gene>
    <name evidence="2" type="ORF">Tco_1031281</name>
</gene>
<accession>A0ABQ5G916</accession>
<protein>
    <submittedName>
        <fullName evidence="2">Uncharacterized protein</fullName>
    </submittedName>
</protein>
<comment type="caution">
    <text evidence="2">The sequence shown here is derived from an EMBL/GenBank/DDBJ whole genome shotgun (WGS) entry which is preliminary data.</text>
</comment>
<evidence type="ECO:0000313" key="3">
    <source>
        <dbReference type="Proteomes" id="UP001151760"/>
    </source>
</evidence>
<name>A0ABQ5G916_9ASTR</name>
<evidence type="ECO:0000256" key="1">
    <source>
        <dbReference type="SAM" id="MobiDB-lite"/>
    </source>
</evidence>
<reference evidence="2" key="2">
    <citation type="submission" date="2022-01" db="EMBL/GenBank/DDBJ databases">
        <authorList>
            <person name="Yamashiro T."/>
            <person name="Shiraishi A."/>
            <person name="Satake H."/>
            <person name="Nakayama K."/>
        </authorList>
    </citation>
    <scope>NUCLEOTIDE SEQUENCE</scope>
</reference>
<keyword evidence="3" id="KW-1185">Reference proteome</keyword>
<feature type="region of interest" description="Disordered" evidence="1">
    <location>
        <begin position="1"/>
        <end position="50"/>
    </location>
</feature>
<feature type="compositionally biased region" description="Basic and acidic residues" evidence="1">
    <location>
        <begin position="33"/>
        <end position="50"/>
    </location>
</feature>
<proteinExistence type="predicted"/>
<organism evidence="2 3">
    <name type="scientific">Tanacetum coccineum</name>
    <dbReference type="NCBI Taxonomy" id="301880"/>
    <lineage>
        <taxon>Eukaryota</taxon>
        <taxon>Viridiplantae</taxon>
        <taxon>Streptophyta</taxon>
        <taxon>Embryophyta</taxon>
        <taxon>Tracheophyta</taxon>
        <taxon>Spermatophyta</taxon>
        <taxon>Magnoliopsida</taxon>
        <taxon>eudicotyledons</taxon>
        <taxon>Gunneridae</taxon>
        <taxon>Pentapetalae</taxon>
        <taxon>asterids</taxon>
        <taxon>campanulids</taxon>
        <taxon>Asterales</taxon>
        <taxon>Asteraceae</taxon>
        <taxon>Asteroideae</taxon>
        <taxon>Anthemideae</taxon>
        <taxon>Anthemidinae</taxon>
        <taxon>Tanacetum</taxon>
    </lineage>
</organism>
<evidence type="ECO:0000313" key="2">
    <source>
        <dbReference type="EMBL" id="GJT71995.1"/>
    </source>
</evidence>
<dbReference type="Proteomes" id="UP001151760">
    <property type="component" value="Unassembled WGS sequence"/>
</dbReference>
<dbReference type="EMBL" id="BQNB010018216">
    <property type="protein sequence ID" value="GJT71995.1"/>
    <property type="molecule type" value="Genomic_DNA"/>
</dbReference>
<sequence>MVTRLGVRGQGRLANQRASPSAHVGAVNDEKDDGSATRSEENSSGNDHKLHLSMYGKASQLEKQMGAKLAWLREKYSHRTREDVVRITHPHIIHAKGASMTRPCYLMAIKQIVAWSQTEGFQRKVISKFHFKGSNSKVPMP</sequence>
<reference evidence="2" key="1">
    <citation type="journal article" date="2022" name="Int. J. Mol. Sci.">
        <title>Draft Genome of Tanacetum Coccineum: Genomic Comparison of Closely Related Tanacetum-Family Plants.</title>
        <authorList>
            <person name="Yamashiro T."/>
            <person name="Shiraishi A."/>
            <person name="Nakayama K."/>
            <person name="Satake H."/>
        </authorList>
    </citation>
    <scope>NUCLEOTIDE SEQUENCE</scope>
</reference>